<reference evidence="2 3" key="1">
    <citation type="journal article" date="2022" name="Int. J. Syst. Evol. Microbiol.">
        <title>Pseudomonas petroselini sp. nov., a pathogen causing bacterial rot of parsley in Japan.</title>
        <authorList>
            <person name="Sawada H."/>
            <person name="Fujikawa T."/>
            <person name="Osada S."/>
            <person name="Satou M."/>
        </authorList>
    </citation>
    <scope>NUCLEOTIDE SEQUENCE [LARGE SCALE GENOMIC DNA]</scope>
    <source>
        <strain evidence="2 3">MAFF 311096</strain>
    </source>
</reference>
<evidence type="ECO:0000313" key="3">
    <source>
        <dbReference type="Proteomes" id="UP001154922"/>
    </source>
</evidence>
<organism evidence="2 3">
    <name type="scientific">Pseudomonas petroselini</name>
    <dbReference type="NCBI Taxonomy" id="2899822"/>
    <lineage>
        <taxon>Bacteria</taxon>
        <taxon>Pseudomonadati</taxon>
        <taxon>Pseudomonadota</taxon>
        <taxon>Gammaproteobacteria</taxon>
        <taxon>Pseudomonadales</taxon>
        <taxon>Pseudomonadaceae</taxon>
        <taxon>Pseudomonas</taxon>
    </lineage>
</organism>
<feature type="region of interest" description="Disordered" evidence="1">
    <location>
        <begin position="1"/>
        <end position="26"/>
    </location>
</feature>
<feature type="compositionally biased region" description="Polar residues" evidence="1">
    <location>
        <begin position="1"/>
        <end position="17"/>
    </location>
</feature>
<keyword evidence="3" id="KW-1185">Reference proteome</keyword>
<dbReference type="EMBL" id="JAJOZI010000036">
    <property type="protein sequence ID" value="MCD7038302.1"/>
    <property type="molecule type" value="Genomic_DNA"/>
</dbReference>
<gene>
    <name evidence="2" type="ORF">LRQ20_08160</name>
</gene>
<protein>
    <recommendedName>
        <fullName evidence="4">Ig-like domain-containing protein</fullName>
    </recommendedName>
</protein>
<comment type="caution">
    <text evidence="2">The sequence shown here is derived from an EMBL/GenBank/DDBJ whole genome shotgun (WGS) entry which is preliminary data.</text>
</comment>
<dbReference type="Proteomes" id="UP001154922">
    <property type="component" value="Unassembled WGS sequence"/>
</dbReference>
<reference evidence="2 3" key="2">
    <citation type="journal article" date="2023" name="Plant Pathol.">
        <title>Dismantling and reorganizing Pseudomonas marginalis sensu#lato.</title>
        <authorList>
            <person name="Sawada H."/>
            <person name="Fujikawa T."/>
            <person name="Satou M."/>
        </authorList>
    </citation>
    <scope>NUCLEOTIDE SEQUENCE [LARGE SCALE GENOMIC DNA]</scope>
    <source>
        <strain evidence="2 3">MAFF 311096</strain>
    </source>
</reference>
<name>A0ABS8QRM3_9PSED</name>
<evidence type="ECO:0008006" key="4">
    <source>
        <dbReference type="Google" id="ProtNLM"/>
    </source>
</evidence>
<evidence type="ECO:0000256" key="1">
    <source>
        <dbReference type="SAM" id="MobiDB-lite"/>
    </source>
</evidence>
<evidence type="ECO:0000313" key="2">
    <source>
        <dbReference type="EMBL" id="MCD7038302.1"/>
    </source>
</evidence>
<accession>A0ABS8QRM3</accession>
<sequence length="904" mass="100429">MAKKISTPNVSPKTVNAPTPKLPKPTALEVNSPLLSSEVNGTVATSRMKGSYLTFDPRLDEDKPVTVKFRTKGTPGPVFEDIEYPSATPGAGRTEIPLHYMTAAMRYTLVITYTGTVNGQAAASLDKEVFIDFYLASEVEEFAPYFLHEKMVQNTPTFDMHDFKGDGIVKTKLPYLAQVGDQFYCTLVTLQFSGKPAVYKVDYGYRLTDQDIALGELTHAVSRAWLARQKPQYESMTLQCAYITSGLEAQPPVEVPDANQKTFLPENALQIQIRRTAAFIGDQDLGLPPAHLRQSVLFNDEWYLNPELTTRGGNVYVPDLKTYADDQLCFYVSGSDYGNKPLGCVTIKHDGELATTELSPCVIACFFNKPMALTYTVQFPHSNGPRQSPERVINVLLPRFPLSEIEQATGDILDLSTFAMDATAFVPVWDYAECSNLCWMWITGERENGSAYRFDILSDAPVNEDWKVHGVDARIPREVLLQLADCSEFKLHFAASFCEATALADAHEFPAQAFNIEQEPLVLAAPKVTEAVGTDLTAWNGREGVHVEVSYTGKHPKHSISLCWERPEGTCWPLTSKPGSAVGAVIFSLPREAVIESMGKTVAITYTVTTACKVQTSLPLNVKISKPVRLPTPVVPQATPPVVQGGILDLATFSGDASITVEKWWFALAGQRVWLKCSGIRKDGNAHTFYVLKGTRLTDEQAKNGLVEWMSRHELDALRHDTPLIVTCVTALYDSELEADSIVFPTLRVIIRKPLECKTEDFESLPLERFGAGNSVQTPLMKITFQSGSGVAGIVTYGNDPFYSGKHFVMCENEGDQDPPQLHRIDFPHALESIRFAWSWKQAPATVTFYNQAGGVITKLDYDDDWRGGFWVEHVTEPGTAIAWMTILVRDYSFIDNFRMCYRV</sequence>
<dbReference type="RefSeq" id="WP_231808121.1">
    <property type="nucleotide sequence ID" value="NZ_JAJOZG010000072.1"/>
</dbReference>
<proteinExistence type="predicted"/>